<dbReference type="HAMAP" id="MF_01131">
    <property type="entry name" value="Rex"/>
    <property type="match status" value="1"/>
</dbReference>
<dbReference type="EMBL" id="CP036262">
    <property type="protein sequence ID" value="QDS93178.1"/>
    <property type="molecule type" value="Genomic_DNA"/>
</dbReference>
<feature type="domain" description="CoA-binding" evidence="8">
    <location>
        <begin position="110"/>
        <end position="211"/>
    </location>
</feature>
<dbReference type="SUPFAM" id="SSF46785">
    <property type="entry name" value="Winged helix' DNA-binding domain"/>
    <property type="match status" value="1"/>
</dbReference>
<dbReference type="NCBIfam" id="NF003989">
    <property type="entry name" value="PRK05472.1-3"/>
    <property type="match status" value="1"/>
</dbReference>
<evidence type="ECO:0000256" key="4">
    <source>
        <dbReference type="ARBA" id="ARBA00023125"/>
    </source>
</evidence>
<dbReference type="Proteomes" id="UP000320672">
    <property type="component" value="Chromosome"/>
</dbReference>
<comment type="similarity">
    <text evidence="6">Belongs to the transcriptional regulatory Rex family.</text>
</comment>
<keyword evidence="2 6" id="KW-0678">Repressor</keyword>
<keyword evidence="3 6" id="KW-0805">Transcription regulation</keyword>
<dbReference type="InterPro" id="IPR003781">
    <property type="entry name" value="CoA-bd"/>
</dbReference>
<dbReference type="InterPro" id="IPR036291">
    <property type="entry name" value="NAD(P)-bd_dom_sf"/>
</dbReference>
<dbReference type="NCBIfam" id="NF003992">
    <property type="entry name" value="PRK05472.2-1"/>
    <property type="match status" value="1"/>
</dbReference>
<dbReference type="KEGG" id="rml:FF011L_19380"/>
<sequence length="262" mass="28471">MNDDPSSREKIPQPDHEAADQDGNDPNSLDQDTILEIPRAAVGRLSLYLRELRRLEANGTEYVSSRRLGELLGVSDAIVRRDLGYLRPQGKRGVGYVIPPLIQRIRQTLGSNQNWNVVLIGAGSLGNALLRYQGFQEQGFRWVAAFDVDPQQIGKNIGDVPVFDCNDLEVQAVRLNAHLAIIAVPASATGDIAKRLTASGVTGILNFAPVVLQVESNVCVANVDLASELQQLAFSVLSTQEPAFPPAERSKKNPSKKIAKNG</sequence>
<dbReference type="GO" id="GO:0003677">
    <property type="term" value="F:DNA binding"/>
    <property type="evidence" value="ECO:0007669"/>
    <property type="project" value="UniProtKB-UniRule"/>
</dbReference>
<evidence type="ECO:0000256" key="7">
    <source>
        <dbReference type="SAM" id="MobiDB-lite"/>
    </source>
</evidence>
<dbReference type="NCBIfam" id="NF003995">
    <property type="entry name" value="PRK05472.2-4"/>
    <property type="match status" value="1"/>
</dbReference>
<evidence type="ECO:0000256" key="6">
    <source>
        <dbReference type="HAMAP-Rule" id="MF_01131"/>
    </source>
</evidence>
<accession>A0A517ME67</accession>
<dbReference type="OrthoDB" id="9784760at2"/>
<name>A0A517ME67_9BACT</name>
<keyword evidence="6" id="KW-0520">NAD</keyword>
<keyword evidence="1 6" id="KW-0963">Cytoplasm</keyword>
<dbReference type="InterPro" id="IPR036388">
    <property type="entry name" value="WH-like_DNA-bd_sf"/>
</dbReference>
<dbReference type="PANTHER" id="PTHR35786:SF1">
    <property type="entry name" value="REDOX-SENSING TRANSCRIPTIONAL REPRESSOR REX 1"/>
    <property type="match status" value="1"/>
</dbReference>
<dbReference type="SMART" id="SM00881">
    <property type="entry name" value="CoA_binding"/>
    <property type="match status" value="1"/>
</dbReference>
<dbReference type="RefSeq" id="WP_145351359.1">
    <property type="nucleotide sequence ID" value="NZ_CP036262.1"/>
</dbReference>
<evidence type="ECO:0000256" key="2">
    <source>
        <dbReference type="ARBA" id="ARBA00022491"/>
    </source>
</evidence>
<dbReference type="GO" id="GO:0005737">
    <property type="term" value="C:cytoplasm"/>
    <property type="evidence" value="ECO:0007669"/>
    <property type="project" value="UniProtKB-SubCell"/>
</dbReference>
<dbReference type="Pfam" id="PF02629">
    <property type="entry name" value="CoA_binding"/>
    <property type="match status" value="1"/>
</dbReference>
<feature type="region of interest" description="Disordered" evidence="7">
    <location>
        <begin position="1"/>
        <end position="31"/>
    </location>
</feature>
<dbReference type="Pfam" id="PF06971">
    <property type="entry name" value="Put_DNA-bind_N"/>
    <property type="match status" value="1"/>
</dbReference>
<keyword evidence="4 6" id="KW-0238">DNA-binding</keyword>
<evidence type="ECO:0000256" key="3">
    <source>
        <dbReference type="ARBA" id="ARBA00023015"/>
    </source>
</evidence>
<evidence type="ECO:0000313" key="9">
    <source>
        <dbReference type="EMBL" id="QDS93178.1"/>
    </source>
</evidence>
<dbReference type="GO" id="GO:0003700">
    <property type="term" value="F:DNA-binding transcription factor activity"/>
    <property type="evidence" value="ECO:0007669"/>
    <property type="project" value="UniProtKB-UniRule"/>
</dbReference>
<dbReference type="Gene3D" id="3.40.50.720">
    <property type="entry name" value="NAD(P)-binding Rossmann-like Domain"/>
    <property type="match status" value="1"/>
</dbReference>
<dbReference type="PANTHER" id="PTHR35786">
    <property type="entry name" value="REDOX-SENSING TRANSCRIPTIONAL REPRESSOR REX"/>
    <property type="match status" value="1"/>
</dbReference>
<dbReference type="NCBIfam" id="NF003994">
    <property type="entry name" value="PRK05472.2-3"/>
    <property type="match status" value="1"/>
</dbReference>
<comment type="function">
    <text evidence="6">Modulates transcription in response to changes in cellular NADH/NAD(+) redox state.</text>
</comment>
<feature type="DNA-binding region" description="H-T-H motif" evidence="6">
    <location>
        <begin position="47"/>
        <end position="86"/>
    </location>
</feature>
<reference evidence="9 10" key="1">
    <citation type="submission" date="2019-02" db="EMBL/GenBank/DDBJ databases">
        <title>Deep-cultivation of Planctomycetes and their phenomic and genomic characterization uncovers novel biology.</title>
        <authorList>
            <person name="Wiegand S."/>
            <person name="Jogler M."/>
            <person name="Boedeker C."/>
            <person name="Pinto D."/>
            <person name="Vollmers J."/>
            <person name="Rivas-Marin E."/>
            <person name="Kohn T."/>
            <person name="Peeters S.H."/>
            <person name="Heuer A."/>
            <person name="Rast P."/>
            <person name="Oberbeckmann S."/>
            <person name="Bunk B."/>
            <person name="Jeske O."/>
            <person name="Meyerdierks A."/>
            <person name="Storesund J.E."/>
            <person name="Kallscheuer N."/>
            <person name="Luecker S."/>
            <person name="Lage O.M."/>
            <person name="Pohl T."/>
            <person name="Merkel B.J."/>
            <person name="Hornburger P."/>
            <person name="Mueller R.-W."/>
            <person name="Bruemmer F."/>
            <person name="Labrenz M."/>
            <person name="Spormann A.M."/>
            <person name="Op den Camp H."/>
            <person name="Overmann J."/>
            <person name="Amann R."/>
            <person name="Jetten M.S.M."/>
            <person name="Mascher T."/>
            <person name="Medema M.H."/>
            <person name="Devos D.P."/>
            <person name="Kaster A.-K."/>
            <person name="Ovreas L."/>
            <person name="Rohde M."/>
            <person name="Galperin M.Y."/>
            <person name="Jogler C."/>
        </authorList>
    </citation>
    <scope>NUCLEOTIDE SEQUENCE [LARGE SCALE GENOMIC DNA]</scope>
    <source>
        <strain evidence="9 10">FF011L</strain>
    </source>
</reference>
<dbReference type="InterPro" id="IPR009718">
    <property type="entry name" value="Rex_DNA-bd_C_dom"/>
</dbReference>
<protein>
    <recommendedName>
        <fullName evidence="6">Redox-sensing transcriptional repressor Rex</fullName>
    </recommendedName>
</protein>
<evidence type="ECO:0000313" key="10">
    <source>
        <dbReference type="Proteomes" id="UP000320672"/>
    </source>
</evidence>
<dbReference type="InterPro" id="IPR022876">
    <property type="entry name" value="Tscrpt_rep_Rex"/>
</dbReference>
<keyword evidence="10" id="KW-1185">Reference proteome</keyword>
<comment type="subcellular location">
    <subcellularLocation>
        <location evidence="6">Cytoplasm</location>
    </subcellularLocation>
</comment>
<evidence type="ECO:0000259" key="8">
    <source>
        <dbReference type="SMART" id="SM00881"/>
    </source>
</evidence>
<keyword evidence="5 6" id="KW-0804">Transcription</keyword>
<dbReference type="NCBIfam" id="NF003996">
    <property type="entry name" value="PRK05472.2-5"/>
    <property type="match status" value="1"/>
</dbReference>
<feature type="binding site" evidence="6">
    <location>
        <begin position="121"/>
        <end position="126"/>
    </location>
    <ligand>
        <name>NAD(+)</name>
        <dbReference type="ChEBI" id="CHEBI:57540"/>
    </ligand>
</feature>
<proteinExistence type="inferred from homology"/>
<dbReference type="GO" id="GO:0045892">
    <property type="term" value="P:negative regulation of DNA-templated transcription"/>
    <property type="evidence" value="ECO:0007669"/>
    <property type="project" value="InterPro"/>
</dbReference>
<dbReference type="InterPro" id="IPR036390">
    <property type="entry name" value="WH_DNA-bd_sf"/>
</dbReference>
<dbReference type="GO" id="GO:0051775">
    <property type="term" value="P:response to redox state"/>
    <property type="evidence" value="ECO:0007669"/>
    <property type="project" value="InterPro"/>
</dbReference>
<comment type="subunit">
    <text evidence="6">Homodimer.</text>
</comment>
<dbReference type="AlphaFoldDB" id="A0A517ME67"/>
<gene>
    <name evidence="6 9" type="primary">rex</name>
    <name evidence="9" type="ORF">FF011L_19380</name>
</gene>
<feature type="compositionally biased region" description="Basic and acidic residues" evidence="7">
    <location>
        <begin position="1"/>
        <end position="19"/>
    </location>
</feature>
<evidence type="ECO:0000256" key="1">
    <source>
        <dbReference type="ARBA" id="ARBA00022490"/>
    </source>
</evidence>
<organism evidence="9 10">
    <name type="scientific">Roseimaritima multifibrata</name>
    <dbReference type="NCBI Taxonomy" id="1930274"/>
    <lineage>
        <taxon>Bacteria</taxon>
        <taxon>Pseudomonadati</taxon>
        <taxon>Planctomycetota</taxon>
        <taxon>Planctomycetia</taxon>
        <taxon>Pirellulales</taxon>
        <taxon>Pirellulaceae</taxon>
        <taxon>Roseimaritima</taxon>
    </lineage>
</organism>
<dbReference type="Gene3D" id="1.10.10.10">
    <property type="entry name" value="Winged helix-like DNA-binding domain superfamily/Winged helix DNA-binding domain"/>
    <property type="match status" value="1"/>
</dbReference>
<feature type="region of interest" description="Disordered" evidence="7">
    <location>
        <begin position="243"/>
        <end position="262"/>
    </location>
</feature>
<feature type="compositionally biased region" description="Basic residues" evidence="7">
    <location>
        <begin position="252"/>
        <end position="262"/>
    </location>
</feature>
<dbReference type="SUPFAM" id="SSF51735">
    <property type="entry name" value="NAD(P)-binding Rossmann-fold domains"/>
    <property type="match status" value="1"/>
</dbReference>
<evidence type="ECO:0000256" key="5">
    <source>
        <dbReference type="ARBA" id="ARBA00023163"/>
    </source>
</evidence>